<dbReference type="Proteomes" id="UP000010471">
    <property type="component" value="Chromosome"/>
</dbReference>
<reference evidence="2 3" key="1">
    <citation type="submission" date="2012-06" db="EMBL/GenBank/DDBJ databases">
        <title>Finished chromosome of genome of Microcoleus sp. PCC 7113.</title>
        <authorList>
            <consortium name="US DOE Joint Genome Institute"/>
            <person name="Gugger M."/>
            <person name="Coursin T."/>
            <person name="Rippka R."/>
            <person name="Tandeau De Marsac N."/>
            <person name="Huntemann M."/>
            <person name="Wei C.-L."/>
            <person name="Han J."/>
            <person name="Detter J.C."/>
            <person name="Han C."/>
            <person name="Tapia R."/>
            <person name="Chen A."/>
            <person name="Kyrpides N."/>
            <person name="Mavromatis K."/>
            <person name="Markowitz V."/>
            <person name="Szeto E."/>
            <person name="Ivanova N."/>
            <person name="Pagani I."/>
            <person name="Pati A."/>
            <person name="Goodwin L."/>
            <person name="Nordberg H.P."/>
            <person name="Cantor M.N."/>
            <person name="Hua S.X."/>
            <person name="Woyke T."/>
            <person name="Kerfeld C.A."/>
        </authorList>
    </citation>
    <scope>NUCLEOTIDE SEQUENCE [LARGE SCALE GENOMIC DNA]</scope>
    <source>
        <strain evidence="2 3">PCC 7113</strain>
    </source>
</reference>
<dbReference type="OrthoDB" id="572662at2"/>
<proteinExistence type="predicted"/>
<evidence type="ECO:0000313" key="2">
    <source>
        <dbReference type="EMBL" id="AFZ19549.1"/>
    </source>
</evidence>
<accession>K9WIE3</accession>
<feature type="signal peptide" evidence="1">
    <location>
        <begin position="1"/>
        <end position="27"/>
    </location>
</feature>
<dbReference type="KEGG" id="mic:Mic7113_3832"/>
<protein>
    <recommendedName>
        <fullName evidence="4">Lipoprotein</fullName>
    </recommendedName>
</protein>
<evidence type="ECO:0000256" key="1">
    <source>
        <dbReference type="SAM" id="SignalP"/>
    </source>
</evidence>
<organism evidence="2 3">
    <name type="scientific">Allocoleopsis franciscana PCC 7113</name>
    <dbReference type="NCBI Taxonomy" id="1173027"/>
    <lineage>
        <taxon>Bacteria</taxon>
        <taxon>Bacillati</taxon>
        <taxon>Cyanobacteriota</taxon>
        <taxon>Cyanophyceae</taxon>
        <taxon>Coleofasciculales</taxon>
        <taxon>Coleofasciculaceae</taxon>
        <taxon>Allocoleopsis</taxon>
        <taxon>Allocoleopsis franciscana</taxon>
    </lineage>
</organism>
<sequence length="147" mass="16486">MQFPRRYFVLLPLTAVLSLLMVSCSESKVSQCNKIIKVANKAADEAKAITNGGKESDPKAMLKAADALDKASQEMESIKVSDDKLRDYQGRFFVMYRDTSKSTRDFITAFEKKDRPAAEAAIVKLQKTTALETPLVQEINKYCQPEK</sequence>
<dbReference type="AlphaFoldDB" id="K9WIE3"/>
<dbReference type="RefSeq" id="WP_015183688.1">
    <property type="nucleotide sequence ID" value="NC_019738.1"/>
</dbReference>
<dbReference type="STRING" id="1173027.Mic7113_3832"/>
<dbReference type="eggNOG" id="ENOG5032S1I">
    <property type="taxonomic scope" value="Bacteria"/>
</dbReference>
<feature type="chain" id="PRO_5003937310" description="Lipoprotein" evidence="1">
    <location>
        <begin position="28"/>
        <end position="147"/>
    </location>
</feature>
<evidence type="ECO:0000313" key="3">
    <source>
        <dbReference type="Proteomes" id="UP000010471"/>
    </source>
</evidence>
<name>K9WIE3_9CYAN</name>
<dbReference type="PROSITE" id="PS51257">
    <property type="entry name" value="PROKAR_LIPOPROTEIN"/>
    <property type="match status" value="1"/>
</dbReference>
<dbReference type="HOGENOM" id="CLU_140872_0_0_3"/>
<keyword evidence="3" id="KW-1185">Reference proteome</keyword>
<keyword evidence="1" id="KW-0732">Signal</keyword>
<gene>
    <name evidence="2" type="ORF">Mic7113_3832</name>
</gene>
<evidence type="ECO:0008006" key="4">
    <source>
        <dbReference type="Google" id="ProtNLM"/>
    </source>
</evidence>
<dbReference type="EMBL" id="CP003630">
    <property type="protein sequence ID" value="AFZ19549.1"/>
    <property type="molecule type" value="Genomic_DNA"/>
</dbReference>